<proteinExistence type="predicted"/>
<dbReference type="EMBL" id="ML179414">
    <property type="protein sequence ID" value="THU88294.1"/>
    <property type="molecule type" value="Genomic_DNA"/>
</dbReference>
<dbReference type="OrthoDB" id="2803783at2759"/>
<gene>
    <name evidence="3" type="ORF">K435DRAFT_866423</name>
    <name evidence="4" type="ORF">K435DRAFT_866432</name>
</gene>
<dbReference type="AlphaFoldDB" id="A0A4S8LH13"/>
<evidence type="ECO:0000313" key="5">
    <source>
        <dbReference type="Proteomes" id="UP000297245"/>
    </source>
</evidence>
<protein>
    <submittedName>
        <fullName evidence="4">Uncharacterized protein</fullName>
    </submittedName>
</protein>
<reference evidence="4 5" key="1">
    <citation type="journal article" date="2019" name="Nat. Ecol. Evol.">
        <title>Megaphylogeny resolves global patterns of mushroom evolution.</title>
        <authorList>
            <person name="Varga T."/>
            <person name="Krizsan K."/>
            <person name="Foldi C."/>
            <person name="Dima B."/>
            <person name="Sanchez-Garcia M."/>
            <person name="Sanchez-Ramirez S."/>
            <person name="Szollosi G.J."/>
            <person name="Szarkandi J.G."/>
            <person name="Papp V."/>
            <person name="Albert L."/>
            <person name="Andreopoulos W."/>
            <person name="Angelini C."/>
            <person name="Antonin V."/>
            <person name="Barry K.W."/>
            <person name="Bougher N.L."/>
            <person name="Buchanan P."/>
            <person name="Buyck B."/>
            <person name="Bense V."/>
            <person name="Catcheside P."/>
            <person name="Chovatia M."/>
            <person name="Cooper J."/>
            <person name="Damon W."/>
            <person name="Desjardin D."/>
            <person name="Finy P."/>
            <person name="Geml J."/>
            <person name="Haridas S."/>
            <person name="Hughes K."/>
            <person name="Justo A."/>
            <person name="Karasinski D."/>
            <person name="Kautmanova I."/>
            <person name="Kiss B."/>
            <person name="Kocsube S."/>
            <person name="Kotiranta H."/>
            <person name="LaButti K.M."/>
            <person name="Lechner B.E."/>
            <person name="Liimatainen K."/>
            <person name="Lipzen A."/>
            <person name="Lukacs Z."/>
            <person name="Mihaltcheva S."/>
            <person name="Morgado L.N."/>
            <person name="Niskanen T."/>
            <person name="Noordeloos M.E."/>
            <person name="Ohm R.A."/>
            <person name="Ortiz-Santana B."/>
            <person name="Ovrebo C."/>
            <person name="Racz N."/>
            <person name="Riley R."/>
            <person name="Savchenko A."/>
            <person name="Shiryaev A."/>
            <person name="Soop K."/>
            <person name="Spirin V."/>
            <person name="Szebenyi C."/>
            <person name="Tomsovsky M."/>
            <person name="Tulloss R.E."/>
            <person name="Uehling J."/>
            <person name="Grigoriev I.V."/>
            <person name="Vagvolgyi C."/>
            <person name="Papp T."/>
            <person name="Martin F.M."/>
            <person name="Miettinen O."/>
            <person name="Hibbett D.S."/>
            <person name="Nagy L.G."/>
        </authorList>
    </citation>
    <scope>NUCLEOTIDE SEQUENCE [LARGE SCALE GENOMIC DNA]</scope>
    <source>
        <strain evidence="4 5">CBS 962.96</strain>
    </source>
</reference>
<evidence type="ECO:0000313" key="3">
    <source>
        <dbReference type="EMBL" id="THU88285.1"/>
    </source>
</evidence>
<dbReference type="Proteomes" id="UP000297245">
    <property type="component" value="Unassembled WGS sequence"/>
</dbReference>
<organism evidence="4 5">
    <name type="scientific">Dendrothele bispora (strain CBS 962.96)</name>
    <dbReference type="NCBI Taxonomy" id="1314807"/>
    <lineage>
        <taxon>Eukaryota</taxon>
        <taxon>Fungi</taxon>
        <taxon>Dikarya</taxon>
        <taxon>Basidiomycota</taxon>
        <taxon>Agaricomycotina</taxon>
        <taxon>Agaricomycetes</taxon>
        <taxon>Agaricomycetidae</taxon>
        <taxon>Agaricales</taxon>
        <taxon>Agaricales incertae sedis</taxon>
        <taxon>Dendrothele</taxon>
    </lineage>
</organism>
<dbReference type="EMBL" id="ML179414">
    <property type="protein sequence ID" value="THU88285.1"/>
    <property type="molecule type" value="Genomic_DNA"/>
</dbReference>
<name>A0A4S8LH13_DENBC</name>
<feature type="region of interest" description="Disordered" evidence="2">
    <location>
        <begin position="162"/>
        <end position="190"/>
    </location>
</feature>
<feature type="compositionally biased region" description="Basic and acidic residues" evidence="2">
    <location>
        <begin position="181"/>
        <end position="190"/>
    </location>
</feature>
<sequence length="388" mass="44353">MKRKAATTDKSADDLPKVRLITQPTFGHALREAQQTIADLDGEIVQLKLTEDTLEQTIADLDGEIVQLKLTEDTLGKQVIGLKNDLAQVGQERDELARELTEMQESESVEIQHLGAENTDLFRQILRSNIELQTLRNLLKAYDSDETTSVVPVLRNLESSNEHAVSKFQDEGQDVSTSQGQDHEIDHDDPCERESSVLRNVRVESSTTHRVLYPLDALPNDDAQKWLPQAFAYVDVDLGPAYADFLIQWINFERLHRWEKAGGRMENEERPKEITSWIREGRYPPRCKGPNLAGDFSRHFPKALRMWWAFLRSSTPLDRKGTADKNDWSALDKHGINGWFSIVVAMKWWGECLKSLTGDHLRNGTEEWLEMVAELTATLKELNKHLEE</sequence>
<accession>A0A4S8LH13</accession>
<feature type="coiled-coil region" evidence="1">
    <location>
        <begin position="79"/>
        <end position="106"/>
    </location>
</feature>
<keyword evidence="5" id="KW-1185">Reference proteome</keyword>
<evidence type="ECO:0000256" key="1">
    <source>
        <dbReference type="SAM" id="Coils"/>
    </source>
</evidence>
<keyword evidence="1" id="KW-0175">Coiled coil</keyword>
<evidence type="ECO:0000256" key="2">
    <source>
        <dbReference type="SAM" id="MobiDB-lite"/>
    </source>
</evidence>
<evidence type="ECO:0000313" key="4">
    <source>
        <dbReference type="EMBL" id="THU88294.1"/>
    </source>
</evidence>